<evidence type="ECO:0000313" key="4">
    <source>
        <dbReference type="Proteomes" id="UP000753908"/>
    </source>
</evidence>
<reference evidence="3" key="2">
    <citation type="journal article" date="2022" name="Microbiol. Resour. Announc.">
        <title>Metagenome Sequencing to Explore Phylogenomics of Terrestrial Cyanobacteria.</title>
        <authorList>
            <person name="Ward R.D."/>
            <person name="Stajich J.E."/>
            <person name="Johansen J.R."/>
            <person name="Huntemann M."/>
            <person name="Clum A."/>
            <person name="Foster B."/>
            <person name="Foster B."/>
            <person name="Roux S."/>
            <person name="Palaniappan K."/>
            <person name="Varghese N."/>
            <person name="Mukherjee S."/>
            <person name="Reddy T.B.K."/>
            <person name="Daum C."/>
            <person name="Copeland A."/>
            <person name="Chen I.A."/>
            <person name="Ivanova N.N."/>
            <person name="Kyrpides N.C."/>
            <person name="Shapiro N."/>
            <person name="Eloe-Fadrosh E.A."/>
            <person name="Pietrasiak N."/>
        </authorList>
    </citation>
    <scope>NUCLEOTIDE SEQUENCE</scope>
    <source>
        <strain evidence="3">CPER-KK1</strain>
    </source>
</reference>
<dbReference type="InterPro" id="IPR000719">
    <property type="entry name" value="Prot_kinase_dom"/>
</dbReference>
<dbReference type="GO" id="GO:0005524">
    <property type="term" value="F:ATP binding"/>
    <property type="evidence" value="ECO:0007669"/>
    <property type="project" value="InterPro"/>
</dbReference>
<dbReference type="GO" id="GO:0004672">
    <property type="term" value="F:protein kinase activity"/>
    <property type="evidence" value="ECO:0007669"/>
    <property type="project" value="InterPro"/>
</dbReference>
<dbReference type="InterPro" id="IPR050811">
    <property type="entry name" value="Phosphate_ABC_transporter"/>
</dbReference>
<comment type="caution">
    <text evidence="3">The sequence shown here is derived from an EMBL/GenBank/DDBJ whole genome shotgun (WGS) entry which is preliminary data.</text>
</comment>
<dbReference type="AlphaFoldDB" id="A0A951PHN9"/>
<proteinExistence type="predicted"/>
<accession>A0A951PHN9</accession>
<evidence type="ECO:0000259" key="2">
    <source>
        <dbReference type="PROSITE" id="PS50011"/>
    </source>
</evidence>
<dbReference type="EMBL" id="JAHHIF010000003">
    <property type="protein sequence ID" value="MBW4543364.1"/>
    <property type="molecule type" value="Genomic_DNA"/>
</dbReference>
<dbReference type="PANTHER" id="PTHR30570:SF1">
    <property type="entry name" value="PHOSPHATE-BINDING PROTEIN PSTS"/>
    <property type="match status" value="1"/>
</dbReference>
<evidence type="ECO:0000256" key="1">
    <source>
        <dbReference type="SAM" id="Phobius"/>
    </source>
</evidence>
<protein>
    <submittedName>
        <fullName evidence="3">Substrate-binding domain-containing protein</fullName>
    </submittedName>
</protein>
<dbReference type="SUPFAM" id="SSF56112">
    <property type="entry name" value="Protein kinase-like (PK-like)"/>
    <property type="match status" value="1"/>
</dbReference>
<reference evidence="3" key="1">
    <citation type="submission" date="2021-05" db="EMBL/GenBank/DDBJ databases">
        <authorList>
            <person name="Pietrasiak N."/>
            <person name="Ward R."/>
            <person name="Stajich J.E."/>
            <person name="Kurbessoian T."/>
        </authorList>
    </citation>
    <scope>NUCLEOTIDE SEQUENCE</scope>
    <source>
        <strain evidence="3">CPER-KK1</strain>
    </source>
</reference>
<dbReference type="Gene3D" id="1.10.510.10">
    <property type="entry name" value="Transferase(Phosphotransferase) domain 1"/>
    <property type="match status" value="1"/>
</dbReference>
<dbReference type="PROSITE" id="PS50011">
    <property type="entry name" value="PROTEIN_KINASE_DOM"/>
    <property type="match status" value="1"/>
</dbReference>
<feature type="transmembrane region" description="Helical" evidence="1">
    <location>
        <begin position="360"/>
        <end position="381"/>
    </location>
</feature>
<dbReference type="PANTHER" id="PTHR30570">
    <property type="entry name" value="PERIPLASMIC PHOSPHATE BINDING COMPONENT OF PHOSPHATE ABC TRANSPORTER"/>
    <property type="match status" value="1"/>
</dbReference>
<keyword evidence="1" id="KW-1133">Transmembrane helix</keyword>
<keyword evidence="1" id="KW-0812">Transmembrane</keyword>
<dbReference type="InterPro" id="IPR011009">
    <property type="entry name" value="Kinase-like_dom_sf"/>
</dbReference>
<feature type="domain" description="Protein kinase" evidence="2">
    <location>
        <begin position="81"/>
        <end position="373"/>
    </location>
</feature>
<sequence>MRIAQVLLSAYLRRHPTHIRLSQFNFLARYVWLKDLLDEIRPELFPPEPEAELPQAVEPEAASEEVAKLLKAEIRGRRGTYRVEHWLGKRGMGQLFAGVQLGANRSIVIKEYLLPRRYFNQEEAQQRQKAFVNLAGVSLADGRVQDLRVISPLEAIADTTSFERCYLVTDERDGCPTLKTHLAQTGVMPPAQVRLVLAQVLQTLELLHQQKFRLPSGQDQVGLVHGNLSLESLLWVENQKEFFIYLCDLALWERIFDPPTTKALSRSIAQDLVAVGYIGFYLLIGKADSNFDPRQDESWPITTDLPLKEFILRLVGVAAPFESAEVARKALLKLPQPITVSQLALQAEPETSKPKPFSRLLLLLLCAVGLGVVGSIIWALLPKPQTSASTQKEPQLCCLKEVSAVPTGKFTYTAVQGGTWSYIQGQTNVRQPGQTLEARLRESQANFQLNYKPSPSIEAAIAKVQAREVDFAIIPILKPLPIDLAYREIAYDGLAVFVAFSYSRRNQGLPKTLEGEASLEELRQLYLGQISSWQELKGANLPVKLYAPTNPEAIQFFEQRVLKDVQMSRLTKSQVTQLPTLEMLQKVLQDFESPEGLGSVGFSPLSQIFGQCSIYPLAVQAKGKKAVQALVLDKDQPIDPSTDLCDRKGSYYPDVKAFQTGQYPLAYSLAVVYPRDNSLAPAGEKFAQLLRTSEGQRLLYETGLVPLRSSK</sequence>
<dbReference type="Gene3D" id="3.40.190.10">
    <property type="entry name" value="Periplasmic binding protein-like II"/>
    <property type="match status" value="2"/>
</dbReference>
<organism evidence="3 4">
    <name type="scientific">Symplocastrum torsivum CPER-KK1</name>
    <dbReference type="NCBI Taxonomy" id="450513"/>
    <lineage>
        <taxon>Bacteria</taxon>
        <taxon>Bacillati</taxon>
        <taxon>Cyanobacteriota</taxon>
        <taxon>Cyanophyceae</taxon>
        <taxon>Oscillatoriophycideae</taxon>
        <taxon>Oscillatoriales</taxon>
        <taxon>Microcoleaceae</taxon>
        <taxon>Symplocastrum</taxon>
    </lineage>
</organism>
<dbReference type="SUPFAM" id="SSF53850">
    <property type="entry name" value="Periplasmic binding protein-like II"/>
    <property type="match status" value="1"/>
</dbReference>
<dbReference type="Proteomes" id="UP000753908">
    <property type="component" value="Unassembled WGS sequence"/>
</dbReference>
<keyword evidence="1" id="KW-0472">Membrane</keyword>
<gene>
    <name evidence="3" type="ORF">KME25_02785</name>
</gene>
<evidence type="ECO:0000313" key="3">
    <source>
        <dbReference type="EMBL" id="MBW4543364.1"/>
    </source>
</evidence>
<name>A0A951PHN9_9CYAN</name>